<dbReference type="GO" id="GO:0005783">
    <property type="term" value="C:endoplasmic reticulum"/>
    <property type="evidence" value="ECO:0007669"/>
    <property type="project" value="TreeGrafter"/>
</dbReference>
<evidence type="ECO:0000256" key="6">
    <source>
        <dbReference type="ARBA" id="ARBA00023004"/>
    </source>
</evidence>
<organism evidence="10">
    <name type="scientific">Phallusia mammillata</name>
    <dbReference type="NCBI Taxonomy" id="59560"/>
    <lineage>
        <taxon>Eukaryota</taxon>
        <taxon>Metazoa</taxon>
        <taxon>Chordata</taxon>
        <taxon>Tunicata</taxon>
        <taxon>Ascidiacea</taxon>
        <taxon>Phlebobranchia</taxon>
        <taxon>Ascidiidae</taxon>
        <taxon>Phallusia</taxon>
    </lineage>
</organism>
<dbReference type="InterPro" id="IPR045054">
    <property type="entry name" value="P4HA-like"/>
</dbReference>
<keyword evidence="3" id="KW-0847">Vitamin C</keyword>
<feature type="region of interest" description="Disordered" evidence="7">
    <location>
        <begin position="104"/>
        <end position="145"/>
    </location>
</feature>
<feature type="compositionally biased region" description="Polar residues" evidence="7">
    <location>
        <begin position="10"/>
        <end position="29"/>
    </location>
</feature>
<dbReference type="InterPro" id="IPR006620">
    <property type="entry name" value="Pro_4_hyd_alph"/>
</dbReference>
<evidence type="ECO:0000259" key="9">
    <source>
        <dbReference type="PROSITE" id="PS51471"/>
    </source>
</evidence>
<dbReference type="PANTHER" id="PTHR10869">
    <property type="entry name" value="PROLYL 4-HYDROXYLASE ALPHA SUBUNIT"/>
    <property type="match status" value="1"/>
</dbReference>
<feature type="region of interest" description="Disordered" evidence="7">
    <location>
        <begin position="1"/>
        <end position="43"/>
    </location>
</feature>
<evidence type="ECO:0000256" key="1">
    <source>
        <dbReference type="ARBA" id="ARBA00001961"/>
    </source>
</evidence>
<dbReference type="EMBL" id="LR786386">
    <property type="protein sequence ID" value="CAB3260540.1"/>
    <property type="molecule type" value="mRNA"/>
</dbReference>
<evidence type="ECO:0000256" key="5">
    <source>
        <dbReference type="ARBA" id="ARBA00023002"/>
    </source>
</evidence>
<dbReference type="PANTHER" id="PTHR10869:SF180">
    <property type="entry name" value="FE2OG DIOXYGENASE DOMAIN-CONTAINING PROTEIN"/>
    <property type="match status" value="1"/>
</dbReference>
<evidence type="ECO:0000313" key="10">
    <source>
        <dbReference type="EMBL" id="CAB3260540.1"/>
    </source>
</evidence>
<feature type="compositionally biased region" description="Basic residues" evidence="7">
    <location>
        <begin position="30"/>
        <end position="40"/>
    </location>
</feature>
<proteinExistence type="evidence at transcript level"/>
<protein>
    <submittedName>
        <fullName evidence="10">Uncharacterized protein LOC100175515</fullName>
    </submittedName>
</protein>
<reference evidence="10" key="1">
    <citation type="submission" date="2020-04" db="EMBL/GenBank/DDBJ databases">
        <authorList>
            <person name="Neveu A P."/>
        </authorList>
    </citation>
    <scope>NUCLEOTIDE SEQUENCE</scope>
    <source>
        <tissue evidence="10">Whole embryo</tissue>
    </source>
</reference>
<keyword evidence="5" id="KW-0560">Oxidoreductase</keyword>
<dbReference type="SMART" id="SM00702">
    <property type="entry name" value="P4Hc"/>
    <property type="match status" value="1"/>
</dbReference>
<sequence>MASLTKRKNASPQKSSGNNNNKNPTQTVASKKKQKQKKLHGLAAQDMTRSKIRNKLFLAVIIYILAGAGFLYWRGVSTSSELPPEVENEILDSYPQDVKHIEMPKNLKKPSGAGPAIEEKTQMNSNEKMSKTAPKSDKGPEKQEKNDDFQVHIQNSIKPQPMSATKQWKEIKYSKNSTASHVRIFTMDDFLSPHECDGLMKAHASHVKQHSQHHPIICFSGETTMKEYLKHFKISWVNKVSENDFTEGTYCLNETLSSKLDGKLLWSKSTSFYPGESPFSTRYSEQVEKYTGLDQRNGGKFQVTSYPENVGYKLHTDCTIENPDTRDRYATILVYLNDVVKGGETEFTELGIKIKPKKGKALLWNNMDTEGHCDVMSHHQAASVKIGKKYILQRWYYYQNFPALGLRTPAPKLPLRSHELTPRVSCDRYDSGSCRWYDEWNYDHLIDYRKMHL</sequence>
<keyword evidence="4" id="KW-0223">Dioxygenase</keyword>
<keyword evidence="8" id="KW-1133">Transmembrane helix</keyword>
<evidence type="ECO:0000256" key="3">
    <source>
        <dbReference type="ARBA" id="ARBA00022896"/>
    </source>
</evidence>
<dbReference type="PROSITE" id="PS51471">
    <property type="entry name" value="FE2OG_OXY"/>
    <property type="match status" value="1"/>
</dbReference>
<keyword evidence="2" id="KW-0479">Metal-binding</keyword>
<evidence type="ECO:0000256" key="7">
    <source>
        <dbReference type="SAM" id="MobiDB-lite"/>
    </source>
</evidence>
<name>A0A6F9DGY4_9ASCI</name>
<dbReference type="GO" id="GO:0005506">
    <property type="term" value="F:iron ion binding"/>
    <property type="evidence" value="ECO:0007669"/>
    <property type="project" value="InterPro"/>
</dbReference>
<evidence type="ECO:0000256" key="4">
    <source>
        <dbReference type="ARBA" id="ARBA00022964"/>
    </source>
</evidence>
<dbReference type="InterPro" id="IPR044862">
    <property type="entry name" value="Pro_4_hyd_alph_FE2OG_OXY"/>
</dbReference>
<feature type="compositionally biased region" description="Basic and acidic residues" evidence="7">
    <location>
        <begin position="128"/>
        <end position="145"/>
    </location>
</feature>
<keyword evidence="8" id="KW-0812">Transmembrane</keyword>
<feature type="transmembrane region" description="Helical" evidence="8">
    <location>
        <begin position="56"/>
        <end position="73"/>
    </location>
</feature>
<dbReference type="InterPro" id="IPR005123">
    <property type="entry name" value="Oxoglu/Fe-dep_dioxygenase_dom"/>
</dbReference>
<dbReference type="Gene3D" id="2.60.120.620">
    <property type="entry name" value="q2cbj1_9rhob like domain"/>
    <property type="match status" value="1"/>
</dbReference>
<dbReference type="Pfam" id="PF13640">
    <property type="entry name" value="2OG-FeII_Oxy_3"/>
    <property type="match status" value="1"/>
</dbReference>
<dbReference type="GO" id="GO:0031418">
    <property type="term" value="F:L-ascorbic acid binding"/>
    <property type="evidence" value="ECO:0007669"/>
    <property type="project" value="UniProtKB-KW"/>
</dbReference>
<dbReference type="AlphaFoldDB" id="A0A6F9DGY4"/>
<keyword evidence="6" id="KW-0408">Iron</keyword>
<gene>
    <name evidence="10" type="primary">LOC100175515</name>
</gene>
<evidence type="ECO:0000256" key="8">
    <source>
        <dbReference type="SAM" id="Phobius"/>
    </source>
</evidence>
<evidence type="ECO:0000256" key="2">
    <source>
        <dbReference type="ARBA" id="ARBA00022723"/>
    </source>
</evidence>
<comment type="cofactor">
    <cofactor evidence="1">
        <name>L-ascorbate</name>
        <dbReference type="ChEBI" id="CHEBI:38290"/>
    </cofactor>
</comment>
<keyword evidence="8" id="KW-0472">Membrane</keyword>
<accession>A0A6F9DGY4</accession>
<feature type="domain" description="Fe2OG dioxygenase" evidence="9">
    <location>
        <begin position="292"/>
        <end position="398"/>
    </location>
</feature>
<dbReference type="FunFam" id="2.60.120.620:FF:000054">
    <property type="entry name" value="Prolyl 4-hydroxylase subunit alpha-1"/>
    <property type="match status" value="1"/>
</dbReference>
<dbReference type="GO" id="GO:0004656">
    <property type="term" value="F:procollagen-proline 4-dioxygenase activity"/>
    <property type="evidence" value="ECO:0007669"/>
    <property type="project" value="TreeGrafter"/>
</dbReference>